<dbReference type="AlphaFoldDB" id="A0A1G5Q896"/>
<organism evidence="1 2">
    <name type="scientific">Thiohalomonas denitrificans</name>
    <dbReference type="NCBI Taxonomy" id="415747"/>
    <lineage>
        <taxon>Bacteria</taxon>
        <taxon>Pseudomonadati</taxon>
        <taxon>Pseudomonadota</taxon>
        <taxon>Gammaproteobacteria</taxon>
        <taxon>Thiohalomonadales</taxon>
        <taxon>Thiohalomonadaceae</taxon>
        <taxon>Thiohalomonas</taxon>
    </lineage>
</organism>
<dbReference type="RefSeq" id="WP_092995077.1">
    <property type="nucleotide sequence ID" value="NZ_FMWD01000004.1"/>
</dbReference>
<dbReference type="EMBL" id="FMWD01000004">
    <property type="protein sequence ID" value="SCZ58105.1"/>
    <property type="molecule type" value="Genomic_DNA"/>
</dbReference>
<name>A0A1G5Q896_9GAMM</name>
<keyword evidence="2" id="KW-1185">Reference proteome</keyword>
<evidence type="ECO:0000313" key="1">
    <source>
        <dbReference type="EMBL" id="SCZ58105.1"/>
    </source>
</evidence>
<sequence length="67" mass="8010">MSEQHKESCSDVASWDASRREQLRRWQRLTLRERFEALDQLWVTAELLQRAREEGKLKEPGKPRASE</sequence>
<accession>A0A1G5Q896</accession>
<evidence type="ECO:0000313" key="2">
    <source>
        <dbReference type="Proteomes" id="UP000199648"/>
    </source>
</evidence>
<dbReference type="STRING" id="415747.SAMN03097708_01605"/>
<protein>
    <submittedName>
        <fullName evidence="1">Uncharacterized protein</fullName>
    </submittedName>
</protein>
<proteinExistence type="predicted"/>
<reference evidence="1 2" key="1">
    <citation type="submission" date="2016-10" db="EMBL/GenBank/DDBJ databases">
        <authorList>
            <person name="de Groot N.N."/>
        </authorList>
    </citation>
    <scope>NUCLEOTIDE SEQUENCE [LARGE SCALE GENOMIC DNA]</scope>
    <source>
        <strain evidence="1 2">HLD2</strain>
    </source>
</reference>
<gene>
    <name evidence="1" type="ORF">SAMN03097708_01605</name>
</gene>
<dbReference type="Proteomes" id="UP000199648">
    <property type="component" value="Unassembled WGS sequence"/>
</dbReference>